<reference evidence="3" key="1">
    <citation type="submission" date="2017-07" db="EMBL/GenBank/DDBJ databases">
        <title>The cable genome - Insights into the physiology and evolution of filamentous bacteria capable of sulfide oxidation via long distance electron transfer.</title>
        <authorList>
            <person name="Thorup C."/>
            <person name="Bjerg J.T."/>
            <person name="Schreiber L."/>
            <person name="Nielsen L.P."/>
            <person name="Kjeldsen K.U."/>
            <person name="Boesen T."/>
            <person name="Boggild A."/>
            <person name="Meysman F."/>
            <person name="Geelhoed J."/>
            <person name="Schramm A."/>
        </authorList>
    </citation>
    <scope>NUCLEOTIDE SEQUENCE [LARGE SCALE GENOMIC DNA]</scope>
    <source>
        <strain evidence="3">GS</strain>
    </source>
</reference>
<feature type="region of interest" description="Disordered" evidence="1">
    <location>
        <begin position="173"/>
        <end position="193"/>
    </location>
</feature>
<evidence type="ECO:0000313" key="3">
    <source>
        <dbReference type="EMBL" id="TAA73922.1"/>
    </source>
</evidence>
<dbReference type="CDD" id="cd07176">
    <property type="entry name" value="terB"/>
    <property type="match status" value="1"/>
</dbReference>
<gene>
    <name evidence="3" type="ORF">CDV28_14910</name>
</gene>
<dbReference type="SUPFAM" id="SSF158682">
    <property type="entry name" value="TerB-like"/>
    <property type="match status" value="1"/>
</dbReference>
<dbReference type="InterPro" id="IPR007791">
    <property type="entry name" value="DjlA_N"/>
</dbReference>
<dbReference type="EMBL" id="NQJD01000049">
    <property type="protein sequence ID" value="TAA73922.1"/>
    <property type="molecule type" value="Genomic_DNA"/>
</dbReference>
<accession>A0A521FYT5</accession>
<comment type="caution">
    <text evidence="3">The sequence shown here is derived from an EMBL/GenBank/DDBJ whole genome shotgun (WGS) entry which is preliminary data.</text>
</comment>
<dbReference type="AlphaFoldDB" id="A0A521FYT5"/>
<proteinExistence type="predicted"/>
<name>A0A521FYT5_9BACT</name>
<dbReference type="Pfam" id="PF05099">
    <property type="entry name" value="TerB"/>
    <property type="match status" value="1"/>
</dbReference>
<keyword evidence="4" id="KW-1185">Reference proteome</keyword>
<dbReference type="Gene3D" id="1.10.3680.10">
    <property type="entry name" value="TerB-like"/>
    <property type="match status" value="1"/>
</dbReference>
<feature type="compositionally biased region" description="Pro residues" evidence="1">
    <location>
        <begin position="182"/>
        <end position="193"/>
    </location>
</feature>
<feature type="domain" description="Co-chaperone DjlA N-terminal" evidence="2">
    <location>
        <begin position="46"/>
        <end position="158"/>
    </location>
</feature>
<dbReference type="Proteomes" id="UP000316238">
    <property type="component" value="Unassembled WGS sequence"/>
</dbReference>
<organism evidence="3 4">
    <name type="scientific">Candidatus Electronema aureum</name>
    <dbReference type="NCBI Taxonomy" id="2005002"/>
    <lineage>
        <taxon>Bacteria</taxon>
        <taxon>Pseudomonadati</taxon>
        <taxon>Thermodesulfobacteriota</taxon>
        <taxon>Desulfobulbia</taxon>
        <taxon>Desulfobulbales</taxon>
        <taxon>Desulfobulbaceae</taxon>
        <taxon>Candidatus Electronema</taxon>
    </lineage>
</organism>
<evidence type="ECO:0000313" key="4">
    <source>
        <dbReference type="Proteomes" id="UP000316238"/>
    </source>
</evidence>
<sequence>MAGKNWSQTGEGLVNSSADFISGVGSAFKGVGNRFKRSKFTPFVEALCAVVGDVASQNGRLQKKELEEFRKFLLQNCRDTPILELFKLDELVKKVESYAVSAFLCDEEAILMAVRKVDDPELAKLVILSAVAVAFADGDCDSKERSCIERHAGTLQINLSSIVGQFQVELGSPQTPQAISSPAPPVRPVMPPPPTPVLNDRQAASPAGDPCPMCKGAGGNCVFCKGTGRKR</sequence>
<dbReference type="InterPro" id="IPR029024">
    <property type="entry name" value="TerB-like"/>
</dbReference>
<evidence type="ECO:0000256" key="1">
    <source>
        <dbReference type="SAM" id="MobiDB-lite"/>
    </source>
</evidence>
<evidence type="ECO:0000259" key="2">
    <source>
        <dbReference type="Pfam" id="PF05099"/>
    </source>
</evidence>
<protein>
    <submittedName>
        <fullName evidence="3">Tellurite resistance protein</fullName>
    </submittedName>
</protein>